<sequence>MVINVKISLCKITRASKLFQRNYYLPLLKPLSPKDALRRKIITGQNVLGARIEHYIPVLSTHEDKSFERKRRGKGVPVIKKRVKQKENERYLEPFFDENMENHTMLQNIIRRKPKGKGNYYIYEVPDRNCIVVLPNQMEKAIKDRDIIDVVIAQRSEKLVCKLNNGLKVTLPLAPYSGGHALYRGSGWTKEQIEEEHHHGKETFSMAKLFEAKESGVEEWELEMMRMANKRKKKVKGEDSADWKQMLSGCLDNMDWDKFEEDTKQIVEEADEVVEEENIPMAVDDMEKTKHVKEKLMEGGQEVLEQLPEMKEIPEVIKNLEHGEMCEINNVSGITLELGSGQKRFITGQMVQGEEENSVFVPGQTIETEGGNFEYTPGITILMDDEPTLIPGLVMGEEENDAMFLPGDSTITEGGQLKFEATEDDKVADDFVIRRRRSPTHSPTPPPPPPKPRIKYDEEIVIKRRVIEEPQDSVRKERVKKRAPVEMTKPKSPPREFRPQRQPLEDPLKRLEEERQKREEEERKRQKDRAEEKTLKAEANIDKLRMTIRKKVKEINIAPPPSYVPIEPVKKSAKLEELEKSIKKGTFFDDDKTKDILEKARNQTRLLKYQHVLNSYNREFVGRRF</sequence>
<feature type="region of interest" description="Disordered" evidence="1">
    <location>
        <begin position="435"/>
        <end position="456"/>
    </location>
</feature>
<organism evidence="2 3">
    <name type="scientific">Cryptolaemus montrouzieri</name>
    <dbReference type="NCBI Taxonomy" id="559131"/>
    <lineage>
        <taxon>Eukaryota</taxon>
        <taxon>Metazoa</taxon>
        <taxon>Ecdysozoa</taxon>
        <taxon>Arthropoda</taxon>
        <taxon>Hexapoda</taxon>
        <taxon>Insecta</taxon>
        <taxon>Pterygota</taxon>
        <taxon>Neoptera</taxon>
        <taxon>Endopterygota</taxon>
        <taxon>Coleoptera</taxon>
        <taxon>Polyphaga</taxon>
        <taxon>Cucujiformia</taxon>
        <taxon>Coccinelloidea</taxon>
        <taxon>Coccinellidae</taxon>
        <taxon>Scymninae</taxon>
        <taxon>Scymnini</taxon>
        <taxon>Cryptolaemus</taxon>
    </lineage>
</organism>
<feature type="region of interest" description="Disordered" evidence="1">
    <location>
        <begin position="472"/>
        <end position="534"/>
    </location>
</feature>
<comment type="caution">
    <text evidence="2">The sequence shown here is derived from an EMBL/GenBank/DDBJ whole genome shotgun (WGS) entry which is preliminary data.</text>
</comment>
<keyword evidence="3" id="KW-1185">Reference proteome</keyword>
<gene>
    <name evidence="2" type="ORF">HHI36_001270</name>
</gene>
<dbReference type="Proteomes" id="UP001516400">
    <property type="component" value="Unassembled WGS sequence"/>
</dbReference>
<dbReference type="AlphaFoldDB" id="A0ABD2P8H3"/>
<evidence type="ECO:0000256" key="1">
    <source>
        <dbReference type="SAM" id="MobiDB-lite"/>
    </source>
</evidence>
<reference evidence="2 3" key="1">
    <citation type="journal article" date="2021" name="BMC Biol.">
        <title>Horizontally acquired antibacterial genes associated with adaptive radiation of ladybird beetles.</title>
        <authorList>
            <person name="Li H.S."/>
            <person name="Tang X.F."/>
            <person name="Huang Y.H."/>
            <person name="Xu Z.Y."/>
            <person name="Chen M.L."/>
            <person name="Du X.Y."/>
            <person name="Qiu B.Y."/>
            <person name="Chen P.T."/>
            <person name="Zhang W."/>
            <person name="Slipinski A."/>
            <person name="Escalona H.E."/>
            <person name="Waterhouse R.M."/>
            <person name="Zwick A."/>
            <person name="Pang H."/>
        </authorList>
    </citation>
    <scope>NUCLEOTIDE SEQUENCE [LARGE SCALE GENOMIC DNA]</scope>
    <source>
        <strain evidence="2">SYSU2018</strain>
    </source>
</reference>
<evidence type="ECO:0000313" key="3">
    <source>
        <dbReference type="Proteomes" id="UP001516400"/>
    </source>
</evidence>
<protein>
    <submittedName>
        <fullName evidence="2">Uncharacterized protein</fullName>
    </submittedName>
</protein>
<feature type="compositionally biased region" description="Pro residues" evidence="1">
    <location>
        <begin position="442"/>
        <end position="451"/>
    </location>
</feature>
<dbReference type="EMBL" id="JABFTP020000185">
    <property type="protein sequence ID" value="KAL3286775.1"/>
    <property type="molecule type" value="Genomic_DNA"/>
</dbReference>
<proteinExistence type="predicted"/>
<accession>A0ABD2P8H3</accession>
<name>A0ABD2P8H3_9CUCU</name>
<evidence type="ECO:0000313" key="2">
    <source>
        <dbReference type="EMBL" id="KAL3286775.1"/>
    </source>
</evidence>
<feature type="compositionally biased region" description="Basic and acidic residues" evidence="1">
    <location>
        <begin position="493"/>
        <end position="534"/>
    </location>
</feature>